<evidence type="ECO:0000259" key="17">
    <source>
        <dbReference type="PROSITE" id="PS50837"/>
    </source>
</evidence>
<dbReference type="SMART" id="SM00406">
    <property type="entry name" value="IGv"/>
    <property type="match status" value="1"/>
</dbReference>
<dbReference type="SMR" id="A0A8D1LDI1"/>
<dbReference type="Proteomes" id="UP000694722">
    <property type="component" value="Unplaced"/>
</dbReference>
<keyword evidence="6" id="KW-0732">Signal</keyword>
<dbReference type="SMART" id="SM00409">
    <property type="entry name" value="IG"/>
    <property type="match status" value="2"/>
</dbReference>
<dbReference type="Proteomes" id="UP000694727">
    <property type="component" value="Unplaced"/>
</dbReference>
<dbReference type="Ensembl" id="ENSSSCT00055035716.1">
    <property type="protein sequence ID" value="ENSSSCP00055028366.1"/>
    <property type="gene ID" value="ENSSSCG00055018063.1"/>
</dbReference>
<dbReference type="InterPro" id="IPR013783">
    <property type="entry name" value="Ig-like_fold"/>
</dbReference>
<dbReference type="Proteomes" id="UP000694723">
    <property type="component" value="Unplaced"/>
</dbReference>
<evidence type="ECO:0000256" key="12">
    <source>
        <dbReference type="ARBA" id="ARBA00023157"/>
    </source>
</evidence>
<evidence type="ECO:0000256" key="11">
    <source>
        <dbReference type="ARBA" id="ARBA00023136"/>
    </source>
</evidence>
<sequence length="1377" mass="152904">MNSQKKRKDMEPACTWSLLSEQKAASSSLTSSSWKELTDYREVFKKHLKEKYLKIGVDKCYHHGKHIDSRLLVVKEHCISEKPSCGIPQQDNFIEMEHVFDPDEEGSSSPRTVVLQGCAGIGKTAVVHKFMFDWAAGMVTPGRFDYVIYINCREISHFANLSAADLITNTFQDVDGPILDVILTYPEKLLFILDGFPELQYRVGDQDEDLSANPQERKPVETLLCSFVRKKLFPESSLLITARPATMKKLHSLLKQPLQAEILWFTDAEKRAYFLSQFPGANAAMRVFHGLQENEGLDIMSSLPIISWMICSVLQSQGDGDRTLMRSLQTMTDMYLFYFSKCLKTLIGISVWKGQSCLWGLCSLAAEGLQNQKVLFEVSDLRRHGIGVYDTSCTFLNHFLKKVKGGGSVYTFLHFSFQEFLTAVFYALKNDSSWMFSDQVGKTWQEIFQQYGKGFSSLTIQFLFGLLHKGKGKAVETTFGRKVSLGLREELLKWTEKEIKDKSSRLQIEPMDLFHCLYEIQEEEYAKRIIDDLGSIILLQPTYTKMDILAMSFCVKSSHSHLSVSLKCQHLLGFEEEDRASAFMPPASTFNQPFQLCTLPVSPLHLFCQALRNPYCKVKELKLIFCHLTSSYGRDLSLVFETNQYLTDLEFVKNTLEDSGMKLLCEGLKQPNCILQTLRLYRCLIPSASCGALAAVLSTNQWLTELEFSETKLEASALKLLCEGLKDPNCKVQKLKLCASFLPGSSEAVCKYLASVLICNPNLTELDLSENPLGDTGVKHLCEGLRHSNCKVEKLDLSTCSLTDASCVELSSFLQVSQTLKELFVFANALGDTGVQHLCEGLHHPSGTIQNLVLSECSLSAACCESLAQVLSSTRSLTRLLLINNKIEDLGLKLLCEGLKQPDCQLKDLSLWTCHLTGECCQDLCDALYTNEHLRVLDLSDNALGDEGMQVLCEGLKHPSCKLQTLWLAECHLTDACCGALASVLKRNENLTLLDLSGNDLKDFGVQMLCDALIDPKCRLQTFYGVQVTIPDSFVNVTVGSDVTLICTYTTTVASLDKLSIQWTFFHKKELQPVSIYYSEGGQTAVNGQFKDRIVGSNAPGNASITISNMQPADSGIYICDVNNPPDFSGNNQGTLNVNVLVKPSKPFCSIQGIPETGHPVSLTCLSVLGTPSPVYYWHKVEGRDIIPVKENFNPATGILFIGNLTNFEQGYYQCTAMNILGNSSCEIDLTSSHPEVGIIIGALVGTLVGAAIITSVVCFARSKAKGKERKRNSKTTAELEPMTKINQSTECEAVPNEDVIHLEETLPPSIHEAEPDTTLGPDHEPIPEPEPAAGPKLVPVPEVEIQLEPEPKPQQEPEPAIVVEPLGDEEKGAMKL</sequence>
<dbReference type="Proteomes" id="UP000694724">
    <property type="component" value="Unplaced"/>
</dbReference>
<evidence type="ECO:0000256" key="9">
    <source>
        <dbReference type="ARBA" id="ARBA00022840"/>
    </source>
</evidence>
<feature type="domain" description="Ig-like" evidence="16">
    <location>
        <begin position="1144"/>
        <end position="1231"/>
    </location>
</feature>
<keyword evidence="5 15" id="KW-0812">Transmembrane</keyword>
<evidence type="ECO:0000313" key="18">
    <source>
        <dbReference type="Ensembl" id="ENSSSCP00050005776.1"/>
    </source>
</evidence>
<dbReference type="InterPro" id="IPR003599">
    <property type="entry name" value="Ig_sub"/>
</dbReference>
<dbReference type="SUPFAM" id="SSF48726">
    <property type="entry name" value="Immunoglobulin"/>
    <property type="match status" value="2"/>
</dbReference>
<dbReference type="SMART" id="SM00368">
    <property type="entry name" value="LRR_RI"/>
    <property type="match status" value="12"/>
</dbReference>
<dbReference type="SMART" id="SM00408">
    <property type="entry name" value="IGc2"/>
    <property type="match status" value="2"/>
</dbReference>
<feature type="domain" description="NACHT" evidence="17">
    <location>
        <begin position="111"/>
        <end position="244"/>
    </location>
</feature>
<dbReference type="CDD" id="cd00116">
    <property type="entry name" value="LRR_RI"/>
    <property type="match status" value="1"/>
</dbReference>
<dbReference type="Pfam" id="PF05729">
    <property type="entry name" value="NACHT"/>
    <property type="match status" value="1"/>
</dbReference>
<evidence type="ECO:0000256" key="7">
    <source>
        <dbReference type="ARBA" id="ARBA00022737"/>
    </source>
</evidence>
<dbReference type="PROSITE" id="PS50835">
    <property type="entry name" value="IG_LIKE"/>
    <property type="match status" value="2"/>
</dbReference>
<evidence type="ECO:0000256" key="15">
    <source>
        <dbReference type="SAM" id="Phobius"/>
    </source>
</evidence>
<evidence type="ECO:0000256" key="13">
    <source>
        <dbReference type="ARBA" id="ARBA00023319"/>
    </source>
</evidence>
<dbReference type="FunFam" id="3.80.10.10:FF:001767">
    <property type="entry name" value="NACHT, LRR and PYD domains-containing protein 12 isoform X2"/>
    <property type="match status" value="1"/>
</dbReference>
<dbReference type="InterPro" id="IPR041267">
    <property type="entry name" value="NLRP_HD2"/>
</dbReference>
<evidence type="ECO:0000256" key="1">
    <source>
        <dbReference type="ARBA" id="ARBA00004479"/>
    </source>
</evidence>
<keyword evidence="8" id="KW-0547">Nucleotide-binding</keyword>
<evidence type="ECO:0000256" key="2">
    <source>
        <dbReference type="ARBA" id="ARBA00008665"/>
    </source>
</evidence>
<feature type="domain" description="Ig-like" evidence="16">
    <location>
        <begin position="1016"/>
        <end position="1137"/>
    </location>
</feature>
<keyword evidence="12" id="KW-1015">Disulfide bond</keyword>
<dbReference type="Pfam" id="PF17779">
    <property type="entry name" value="WHD_NOD2"/>
    <property type="match status" value="1"/>
</dbReference>
<keyword evidence="11 15" id="KW-0472">Membrane</keyword>
<evidence type="ECO:0000259" key="16">
    <source>
        <dbReference type="PROSITE" id="PS50835"/>
    </source>
</evidence>
<evidence type="ECO:0000256" key="4">
    <source>
        <dbReference type="ARBA" id="ARBA00022614"/>
    </source>
</evidence>
<keyword evidence="4" id="KW-0433">Leucine-rich repeat</keyword>
<comment type="subcellular location">
    <subcellularLocation>
        <location evidence="1">Membrane</location>
        <topology evidence="1">Single-pass type I membrane protein</topology>
    </subcellularLocation>
</comment>
<keyword evidence="9" id="KW-0067">ATP-binding</keyword>
<keyword evidence="13" id="KW-0393">Immunoglobulin domain</keyword>
<dbReference type="InterPro" id="IPR003598">
    <property type="entry name" value="Ig_sub2"/>
</dbReference>
<evidence type="ECO:0000256" key="6">
    <source>
        <dbReference type="ARBA" id="ARBA00022729"/>
    </source>
</evidence>
<dbReference type="GO" id="GO:0005524">
    <property type="term" value="F:ATP binding"/>
    <property type="evidence" value="ECO:0007669"/>
    <property type="project" value="UniProtKB-KW"/>
</dbReference>
<dbReference type="InterPro" id="IPR032675">
    <property type="entry name" value="LRR_dom_sf"/>
</dbReference>
<dbReference type="InterPro" id="IPR007111">
    <property type="entry name" value="NACHT_NTPase"/>
</dbReference>
<keyword evidence="10 15" id="KW-1133">Transmembrane helix</keyword>
<dbReference type="FunFam" id="3.40.50.300:FF:003139">
    <property type="entry name" value="NACHT, LRR and PYD domains-containing protein 12 isoform X1"/>
    <property type="match status" value="1"/>
</dbReference>
<evidence type="ECO:0000313" key="19">
    <source>
        <dbReference type="Proteomes" id="UP000694571"/>
    </source>
</evidence>
<dbReference type="Pfam" id="PF17776">
    <property type="entry name" value="NLRC4_HD2"/>
    <property type="match status" value="1"/>
</dbReference>
<dbReference type="InterPro" id="IPR036179">
    <property type="entry name" value="Ig-like_dom_sf"/>
</dbReference>
<dbReference type="GO" id="GO:0016020">
    <property type="term" value="C:membrane"/>
    <property type="evidence" value="ECO:0007669"/>
    <property type="project" value="UniProtKB-SubCell"/>
</dbReference>
<dbReference type="SUPFAM" id="SSF52047">
    <property type="entry name" value="RNI-like"/>
    <property type="match status" value="2"/>
</dbReference>
<dbReference type="Ensembl" id="ENSSSCT00040022491.1">
    <property type="protein sequence ID" value="ENSSSCP00040009427.1"/>
    <property type="gene ID" value="ENSSSCG00040016671.1"/>
</dbReference>
<dbReference type="Proteomes" id="UP000694725">
    <property type="component" value="Unplaced"/>
</dbReference>
<dbReference type="InterPro" id="IPR050637">
    <property type="entry name" value="NLRP_innate_immun_reg"/>
</dbReference>
<dbReference type="Ensembl" id="ENSSSCT00065108444.1">
    <property type="protein sequence ID" value="ENSSSCP00065048483.1"/>
    <property type="gene ID" value="ENSSSCG00065078286.1"/>
</dbReference>
<evidence type="ECO:0000256" key="14">
    <source>
        <dbReference type="SAM" id="MobiDB-lite"/>
    </source>
</evidence>
<dbReference type="Ensembl" id="ENSSSCT00045055594.1">
    <property type="protein sequence ID" value="ENSSSCP00045038777.1"/>
    <property type="gene ID" value="ENSSSCG00045032496.1"/>
</dbReference>
<protein>
    <recommendedName>
        <fullName evidence="3">V-set and immunoglobulin domain-containing protein 1</fullName>
    </recommendedName>
</protein>
<dbReference type="Gene3D" id="2.60.40.10">
    <property type="entry name" value="Immunoglobulins"/>
    <property type="match status" value="2"/>
</dbReference>
<dbReference type="InterPro" id="IPR007110">
    <property type="entry name" value="Ig-like_dom"/>
</dbReference>
<dbReference type="PANTHER" id="PTHR45690:SF3">
    <property type="entry name" value="NACHT DOMAIN-CONTAINING PROTEIN"/>
    <property type="match status" value="1"/>
</dbReference>
<dbReference type="Ensembl" id="ENSSSCT00030081166.1">
    <property type="protein sequence ID" value="ENSSSCP00030037223.1"/>
    <property type="gene ID" value="ENSSSCG00030058129.1"/>
</dbReference>
<dbReference type="Proteomes" id="UP000694726">
    <property type="component" value="Unplaced"/>
</dbReference>
<dbReference type="Pfam" id="PF13516">
    <property type="entry name" value="LRR_6"/>
    <property type="match status" value="4"/>
</dbReference>
<dbReference type="PROSITE" id="PS50837">
    <property type="entry name" value="NACHT"/>
    <property type="match status" value="1"/>
</dbReference>
<dbReference type="Ensembl" id="ENSSSCT00015047378.1">
    <property type="protein sequence ID" value="ENSSSCP00015018751.1"/>
    <property type="gene ID" value="ENSSSCG00015035627.1"/>
</dbReference>
<dbReference type="Ensembl" id="ENSSSCT00060011016.1">
    <property type="protein sequence ID" value="ENSSSCP00060004069.1"/>
    <property type="gene ID" value="ENSSSCG00060008593.1"/>
</dbReference>
<dbReference type="SUPFAM" id="SSF52540">
    <property type="entry name" value="P-loop containing nucleoside triphosphate hydrolases"/>
    <property type="match status" value="1"/>
</dbReference>
<evidence type="ECO:0000256" key="3">
    <source>
        <dbReference type="ARBA" id="ARBA00017514"/>
    </source>
</evidence>
<reference evidence="18" key="1">
    <citation type="submission" date="2025-05" db="UniProtKB">
        <authorList>
            <consortium name="Ensembl"/>
        </authorList>
    </citation>
    <scope>IDENTIFICATION</scope>
</reference>
<dbReference type="Proteomes" id="UP000694570">
    <property type="component" value="Unplaced"/>
</dbReference>
<feature type="region of interest" description="Disordered" evidence="14">
    <location>
        <begin position="1311"/>
        <end position="1377"/>
    </location>
</feature>
<accession>A0A8D1LDI1</accession>
<dbReference type="Pfam" id="PF13927">
    <property type="entry name" value="Ig_3"/>
    <property type="match status" value="1"/>
</dbReference>
<evidence type="ECO:0000256" key="10">
    <source>
        <dbReference type="ARBA" id="ARBA00022989"/>
    </source>
</evidence>
<feature type="transmembrane region" description="Helical" evidence="15">
    <location>
        <begin position="1237"/>
        <end position="1261"/>
    </location>
</feature>
<dbReference type="Ensembl" id="ENSSSCT00025001458.1">
    <property type="protein sequence ID" value="ENSSSCP00025000438.1"/>
    <property type="gene ID" value="ENSSSCG00025001159.1"/>
</dbReference>
<dbReference type="Gene3D" id="3.40.50.300">
    <property type="entry name" value="P-loop containing nucleotide triphosphate hydrolases"/>
    <property type="match status" value="1"/>
</dbReference>
<organism evidence="18 19">
    <name type="scientific">Sus scrofa</name>
    <name type="common">Pig</name>
    <dbReference type="NCBI Taxonomy" id="9823"/>
    <lineage>
        <taxon>Eukaryota</taxon>
        <taxon>Metazoa</taxon>
        <taxon>Chordata</taxon>
        <taxon>Craniata</taxon>
        <taxon>Vertebrata</taxon>
        <taxon>Euteleostomi</taxon>
        <taxon>Mammalia</taxon>
        <taxon>Eutheria</taxon>
        <taxon>Laurasiatheria</taxon>
        <taxon>Artiodactyla</taxon>
        <taxon>Suina</taxon>
        <taxon>Suidae</taxon>
        <taxon>Sus</taxon>
    </lineage>
</organism>
<dbReference type="Ensembl" id="ENSSSCT00050014024.1">
    <property type="protein sequence ID" value="ENSSSCP00050005776.1"/>
    <property type="gene ID" value="ENSSSCG00050010403.1"/>
</dbReference>
<dbReference type="Pfam" id="PF07686">
    <property type="entry name" value="V-set"/>
    <property type="match status" value="1"/>
</dbReference>
<keyword evidence="7" id="KW-0677">Repeat</keyword>
<gene>
    <name evidence="18" type="primary">NLRP12L</name>
</gene>
<dbReference type="Proteomes" id="UP000694571">
    <property type="component" value="Unplaced"/>
</dbReference>
<dbReference type="Proteomes" id="UP000694728">
    <property type="component" value="Unplaced"/>
</dbReference>
<dbReference type="FunFam" id="2.60.40.10:FF:000095">
    <property type="entry name" value="immunoglobulin superfamily member 11 isoform X1"/>
    <property type="match status" value="1"/>
</dbReference>
<evidence type="ECO:0000256" key="8">
    <source>
        <dbReference type="ARBA" id="ARBA00022741"/>
    </source>
</evidence>
<dbReference type="Gene3D" id="3.80.10.10">
    <property type="entry name" value="Ribonuclease Inhibitor"/>
    <property type="match status" value="2"/>
</dbReference>
<dbReference type="InterPro" id="IPR027417">
    <property type="entry name" value="P-loop_NTPase"/>
</dbReference>
<feature type="region of interest" description="Disordered" evidence="14">
    <location>
        <begin position="1268"/>
        <end position="1288"/>
    </location>
</feature>
<comment type="similarity">
    <text evidence="2">Belongs to the NLRP family.</text>
</comment>
<dbReference type="FunFam" id="2.60.40.10:FF:000931">
    <property type="entry name" value="V-set and immunoglobulin domain containing 1"/>
    <property type="match status" value="1"/>
</dbReference>
<evidence type="ECO:0000256" key="5">
    <source>
        <dbReference type="ARBA" id="ARBA00022692"/>
    </source>
</evidence>
<dbReference type="InterPro" id="IPR041075">
    <property type="entry name" value="NOD1/2_WH"/>
</dbReference>
<dbReference type="InterPro" id="IPR001611">
    <property type="entry name" value="Leu-rich_rpt"/>
</dbReference>
<dbReference type="PANTHER" id="PTHR45690">
    <property type="entry name" value="NACHT, LRR AND PYD DOMAINS-CONTAINING PROTEIN 12"/>
    <property type="match status" value="1"/>
</dbReference>
<name>A0A8D1LDI1_PIG</name>
<dbReference type="FunFam" id="3.80.10.10:FF:000847">
    <property type="entry name" value="NACHT, LRR and PYD domains-containing protein 12 isoform X3"/>
    <property type="match status" value="1"/>
</dbReference>
<proteinExistence type="inferred from homology"/>
<dbReference type="InterPro" id="IPR013106">
    <property type="entry name" value="Ig_V-set"/>
</dbReference>